<comment type="subcellular location">
    <subcellularLocation>
        <location evidence="12">Cytoplasm</location>
    </subcellularLocation>
</comment>
<keyword evidence="6 12" id="KW-0028">Amino-acid biosynthesis</keyword>
<protein>
    <recommendedName>
        <fullName evidence="4 12">4-hydroxy-tetrahydrodipicolinate synthase</fullName>
        <shortName evidence="12">HTPA synthase</shortName>
        <ecNumber evidence="4 12">4.3.3.7</ecNumber>
    </recommendedName>
</protein>
<dbReference type="SMART" id="SM01130">
    <property type="entry name" value="DHDPS"/>
    <property type="match status" value="1"/>
</dbReference>
<dbReference type="GO" id="GO:0005829">
    <property type="term" value="C:cytosol"/>
    <property type="evidence" value="ECO:0007669"/>
    <property type="project" value="TreeGrafter"/>
</dbReference>
<dbReference type="HAMAP" id="MF_00418">
    <property type="entry name" value="DapA"/>
    <property type="match status" value="1"/>
</dbReference>
<evidence type="ECO:0000313" key="17">
    <source>
        <dbReference type="Proteomes" id="UP000244338"/>
    </source>
</evidence>
<name>A0A2R6Y198_9BACL</name>
<evidence type="ECO:0000256" key="10">
    <source>
        <dbReference type="ARBA" id="ARBA00023270"/>
    </source>
</evidence>
<comment type="subunit">
    <text evidence="12">Homotetramer; dimer of dimers.</text>
</comment>
<comment type="caution">
    <text evidence="16">The sequence shown here is derived from an EMBL/GenBank/DDBJ whole genome shotgun (WGS) entry which is preliminary data.</text>
</comment>
<reference evidence="17" key="1">
    <citation type="journal article" date="2018" name="Sci. Rep.">
        <title>Lignite coal burning seam in the remote Altai Mountains harbors a hydrogen-driven thermophilic microbial community.</title>
        <authorList>
            <person name="Kadnikov V.V."/>
            <person name="Mardanov A.V."/>
            <person name="Ivasenko D.A."/>
            <person name="Antsiferov D.V."/>
            <person name="Beletsky A.V."/>
            <person name="Karnachuk O.V."/>
            <person name="Ravin N.V."/>
        </authorList>
    </citation>
    <scope>NUCLEOTIDE SEQUENCE [LARGE SCALE GENOMIC DNA]</scope>
</reference>
<evidence type="ECO:0000313" key="16">
    <source>
        <dbReference type="EMBL" id="PTQ56453.1"/>
    </source>
</evidence>
<dbReference type="PANTHER" id="PTHR12128:SF66">
    <property type="entry name" value="4-HYDROXY-2-OXOGLUTARATE ALDOLASE, MITOCHONDRIAL"/>
    <property type="match status" value="1"/>
</dbReference>
<evidence type="ECO:0000256" key="3">
    <source>
        <dbReference type="ARBA" id="ARBA00007592"/>
    </source>
</evidence>
<dbReference type="GO" id="GO:0009089">
    <property type="term" value="P:lysine biosynthetic process via diaminopimelate"/>
    <property type="evidence" value="ECO:0007669"/>
    <property type="project" value="UniProtKB-UniRule"/>
</dbReference>
<dbReference type="EMBL" id="PEBX01000028">
    <property type="protein sequence ID" value="PTQ56453.1"/>
    <property type="molecule type" value="Genomic_DNA"/>
</dbReference>
<evidence type="ECO:0000256" key="4">
    <source>
        <dbReference type="ARBA" id="ARBA00012086"/>
    </source>
</evidence>
<dbReference type="InterPro" id="IPR020625">
    <property type="entry name" value="Schiff_base-form_aldolases_AS"/>
</dbReference>
<evidence type="ECO:0000256" key="7">
    <source>
        <dbReference type="ARBA" id="ARBA00022915"/>
    </source>
</evidence>
<dbReference type="PIRSF" id="PIRSF001365">
    <property type="entry name" value="DHDPS"/>
    <property type="match status" value="1"/>
</dbReference>
<proteinExistence type="inferred from homology"/>
<dbReference type="PRINTS" id="PR00146">
    <property type="entry name" value="DHPICSNTHASE"/>
</dbReference>
<feature type="active site" description="Proton donor/acceptor" evidence="12 14">
    <location>
        <position position="134"/>
    </location>
</feature>
<feature type="binding site" evidence="12 15">
    <location>
        <position position="204"/>
    </location>
    <ligand>
        <name>pyruvate</name>
        <dbReference type="ChEBI" id="CHEBI:15361"/>
    </ligand>
</feature>
<dbReference type="GO" id="GO:0019877">
    <property type="term" value="P:diaminopimelate biosynthetic process"/>
    <property type="evidence" value="ECO:0007669"/>
    <property type="project" value="UniProtKB-UniRule"/>
</dbReference>
<evidence type="ECO:0000256" key="9">
    <source>
        <dbReference type="ARBA" id="ARBA00023239"/>
    </source>
</evidence>
<comment type="catalytic activity">
    <reaction evidence="11 12">
        <text>L-aspartate 4-semialdehyde + pyruvate = (2S,4S)-4-hydroxy-2,3,4,5-tetrahydrodipicolinate + H2O + H(+)</text>
        <dbReference type="Rhea" id="RHEA:34171"/>
        <dbReference type="ChEBI" id="CHEBI:15361"/>
        <dbReference type="ChEBI" id="CHEBI:15377"/>
        <dbReference type="ChEBI" id="CHEBI:15378"/>
        <dbReference type="ChEBI" id="CHEBI:67139"/>
        <dbReference type="ChEBI" id="CHEBI:537519"/>
        <dbReference type="EC" id="4.3.3.7"/>
    </reaction>
</comment>
<evidence type="ECO:0000256" key="5">
    <source>
        <dbReference type="ARBA" id="ARBA00022490"/>
    </source>
</evidence>
<comment type="pathway">
    <text evidence="2 12">Amino-acid biosynthesis; L-lysine biosynthesis via DAP pathway; (S)-tetrahydrodipicolinate from L-aspartate: step 3/4.</text>
</comment>
<dbReference type="Proteomes" id="UP000244338">
    <property type="component" value="Unassembled WGS sequence"/>
</dbReference>
<dbReference type="CDD" id="cd00950">
    <property type="entry name" value="DHDPS"/>
    <property type="match status" value="1"/>
</dbReference>
<dbReference type="PROSITE" id="PS00665">
    <property type="entry name" value="DHDPS_1"/>
    <property type="match status" value="1"/>
</dbReference>
<dbReference type="InterPro" id="IPR005263">
    <property type="entry name" value="DapA"/>
</dbReference>
<evidence type="ECO:0000256" key="1">
    <source>
        <dbReference type="ARBA" id="ARBA00003294"/>
    </source>
</evidence>
<dbReference type="UniPathway" id="UPA00034">
    <property type="reaction ID" value="UER00017"/>
</dbReference>
<evidence type="ECO:0000256" key="6">
    <source>
        <dbReference type="ARBA" id="ARBA00022605"/>
    </source>
</evidence>
<evidence type="ECO:0000256" key="15">
    <source>
        <dbReference type="PIRSR" id="PIRSR001365-2"/>
    </source>
</evidence>
<evidence type="ECO:0000256" key="8">
    <source>
        <dbReference type="ARBA" id="ARBA00023154"/>
    </source>
</evidence>
<gene>
    <name evidence="12" type="primary">dapA</name>
    <name evidence="16" type="ORF">BSOLF_0221</name>
</gene>
<dbReference type="Gene3D" id="3.20.20.70">
    <property type="entry name" value="Aldolase class I"/>
    <property type="match status" value="1"/>
</dbReference>
<dbReference type="InterPro" id="IPR013785">
    <property type="entry name" value="Aldolase_TIM"/>
</dbReference>
<comment type="caution">
    <text evidence="12">Was originally thought to be a dihydrodipicolinate synthase (DHDPS), catalyzing the condensation of (S)-aspartate-beta-semialdehyde [(S)-ASA] and pyruvate to dihydrodipicolinate (DHDP). However, it was shown in E.coli that the product of the enzymatic reaction is not dihydrodipicolinate but in fact (4S)-4-hydroxy-2,3,4,5-tetrahydro-(2S)-dipicolinic acid (HTPA), and that the consecutive dehydration reaction leading to DHDP is not spontaneous but catalyzed by DapB.</text>
</comment>
<sequence length="296" mass="31943">MHFARLATAMVTPFQEDGEIDYEAVNHLIDHLLSHGTEALVVAGTTGESPTLNTEEKVSLFRHVKTYVGRRAQVIAGTGTNDTRSTIALTQAAEEIGVDGVMVVVPYYNRPSQSGLAAHFEAVSRATKLPIMLYNVPSRTGQNLTAETTIRLSDLPNVVAVKEASGDLSQIARIIEETRDDFMVFSGDDKMLLPILSIGGDGIVSVAAHVVGLSIKEMIEAYFSGDVRRAAALHRRYLPIFEGIFFTASPAPTKALLNYTGVKVGGTRLPIVPLTPDEKTYIQALYDRVIGVSASA</sequence>
<feature type="site" description="Part of a proton relay during catalysis" evidence="12">
    <location>
        <position position="45"/>
    </location>
</feature>
<comment type="function">
    <text evidence="1 12">Catalyzes the condensation of (S)-aspartate-beta-semialdehyde [(S)-ASA] and pyruvate to 4-hydroxy-tetrahydrodipicolinate (HTPA).</text>
</comment>
<evidence type="ECO:0000256" key="11">
    <source>
        <dbReference type="ARBA" id="ARBA00047836"/>
    </source>
</evidence>
<dbReference type="NCBIfam" id="TIGR00674">
    <property type="entry name" value="dapA"/>
    <property type="match status" value="1"/>
</dbReference>
<evidence type="ECO:0000256" key="14">
    <source>
        <dbReference type="PIRSR" id="PIRSR001365-1"/>
    </source>
</evidence>
<keyword evidence="8 12" id="KW-0457">Lysine biosynthesis</keyword>
<comment type="similarity">
    <text evidence="3 12 13">Belongs to the DapA family.</text>
</comment>
<organism evidence="16 17">
    <name type="scientific">Candidatus Carbonibacillus altaicus</name>
    <dbReference type="NCBI Taxonomy" id="2163959"/>
    <lineage>
        <taxon>Bacteria</taxon>
        <taxon>Bacillati</taxon>
        <taxon>Bacillota</taxon>
        <taxon>Bacilli</taxon>
        <taxon>Bacillales</taxon>
        <taxon>Candidatus Carbonibacillus</taxon>
    </lineage>
</organism>
<evidence type="ECO:0000256" key="12">
    <source>
        <dbReference type="HAMAP-Rule" id="MF_00418"/>
    </source>
</evidence>
<accession>A0A2R6Y198</accession>
<dbReference type="PANTHER" id="PTHR12128">
    <property type="entry name" value="DIHYDRODIPICOLINATE SYNTHASE"/>
    <property type="match status" value="1"/>
</dbReference>
<feature type="active site" description="Schiff-base intermediate with substrate" evidence="12 14">
    <location>
        <position position="162"/>
    </location>
</feature>
<keyword evidence="9 12" id="KW-0456">Lyase</keyword>
<dbReference type="AlphaFoldDB" id="A0A2R6Y198"/>
<dbReference type="Pfam" id="PF00701">
    <property type="entry name" value="DHDPS"/>
    <property type="match status" value="1"/>
</dbReference>
<dbReference type="EC" id="4.3.3.7" evidence="4 12"/>
<evidence type="ECO:0000256" key="13">
    <source>
        <dbReference type="PIRNR" id="PIRNR001365"/>
    </source>
</evidence>
<feature type="binding site" evidence="12 15">
    <location>
        <position position="46"/>
    </location>
    <ligand>
        <name>pyruvate</name>
        <dbReference type="ChEBI" id="CHEBI:15361"/>
    </ligand>
</feature>
<keyword evidence="7 12" id="KW-0220">Diaminopimelate biosynthesis</keyword>
<evidence type="ECO:0000256" key="2">
    <source>
        <dbReference type="ARBA" id="ARBA00005120"/>
    </source>
</evidence>
<keyword evidence="5 12" id="KW-0963">Cytoplasm</keyword>
<dbReference type="PROSITE" id="PS00666">
    <property type="entry name" value="DHDPS_2"/>
    <property type="match status" value="1"/>
</dbReference>
<dbReference type="GO" id="GO:0008840">
    <property type="term" value="F:4-hydroxy-tetrahydrodipicolinate synthase activity"/>
    <property type="evidence" value="ECO:0007669"/>
    <property type="project" value="UniProtKB-UniRule"/>
</dbReference>
<feature type="site" description="Part of a proton relay during catalysis" evidence="12">
    <location>
        <position position="108"/>
    </location>
</feature>
<dbReference type="SUPFAM" id="SSF51569">
    <property type="entry name" value="Aldolase"/>
    <property type="match status" value="1"/>
</dbReference>
<keyword evidence="10 12" id="KW-0704">Schiff base</keyword>
<dbReference type="InterPro" id="IPR002220">
    <property type="entry name" value="DapA-like"/>
</dbReference>
<dbReference type="InterPro" id="IPR020624">
    <property type="entry name" value="Schiff_base-form_aldolases_CS"/>
</dbReference>